<name>A0A2A9MF07_BESBE</name>
<dbReference type="Gene3D" id="1.10.472.10">
    <property type="entry name" value="Cyclin-like"/>
    <property type="match status" value="1"/>
</dbReference>
<dbReference type="RefSeq" id="XP_029218262.1">
    <property type="nucleotide sequence ID" value="XM_029365778.1"/>
</dbReference>
<dbReference type="OrthoDB" id="332515at2759"/>
<feature type="region of interest" description="Disordered" evidence="1">
    <location>
        <begin position="135"/>
        <end position="246"/>
    </location>
</feature>
<feature type="region of interest" description="Disordered" evidence="1">
    <location>
        <begin position="1"/>
        <end position="40"/>
    </location>
</feature>
<organism evidence="2 3">
    <name type="scientific">Besnoitia besnoiti</name>
    <name type="common">Apicomplexan protozoan</name>
    <dbReference type="NCBI Taxonomy" id="94643"/>
    <lineage>
        <taxon>Eukaryota</taxon>
        <taxon>Sar</taxon>
        <taxon>Alveolata</taxon>
        <taxon>Apicomplexa</taxon>
        <taxon>Conoidasida</taxon>
        <taxon>Coccidia</taxon>
        <taxon>Eucoccidiorida</taxon>
        <taxon>Eimeriorina</taxon>
        <taxon>Sarcocystidae</taxon>
        <taxon>Besnoitia</taxon>
    </lineage>
</organism>
<dbReference type="KEGG" id="bbes:BESB_074050"/>
<gene>
    <name evidence="2" type="ORF">BESB_074050</name>
</gene>
<dbReference type="Proteomes" id="UP000224006">
    <property type="component" value="Unassembled WGS sequence"/>
</dbReference>
<feature type="region of interest" description="Disordered" evidence="1">
    <location>
        <begin position="353"/>
        <end position="402"/>
    </location>
</feature>
<accession>A0A2A9MF07</accession>
<evidence type="ECO:0000313" key="2">
    <source>
        <dbReference type="EMBL" id="PFH34253.1"/>
    </source>
</evidence>
<dbReference type="GeneID" id="40312331"/>
<comment type="caution">
    <text evidence="2">The sequence shown here is derived from an EMBL/GenBank/DDBJ whole genome shotgun (WGS) entry which is preliminary data.</text>
</comment>
<dbReference type="SUPFAM" id="SSF47954">
    <property type="entry name" value="Cyclin-like"/>
    <property type="match status" value="1"/>
</dbReference>
<feature type="region of interest" description="Disordered" evidence="1">
    <location>
        <begin position="458"/>
        <end position="484"/>
    </location>
</feature>
<evidence type="ECO:0000256" key="1">
    <source>
        <dbReference type="SAM" id="MobiDB-lite"/>
    </source>
</evidence>
<dbReference type="InterPro" id="IPR036915">
    <property type="entry name" value="Cyclin-like_sf"/>
</dbReference>
<keyword evidence="3" id="KW-1185">Reference proteome</keyword>
<feature type="compositionally biased region" description="Basic and acidic residues" evidence="1">
    <location>
        <begin position="154"/>
        <end position="181"/>
    </location>
</feature>
<dbReference type="EMBL" id="NWUJ01000007">
    <property type="protein sequence ID" value="PFH34253.1"/>
    <property type="molecule type" value="Genomic_DNA"/>
</dbReference>
<dbReference type="VEuPathDB" id="ToxoDB:BESB_074050"/>
<feature type="compositionally biased region" description="Basic and acidic residues" evidence="1">
    <location>
        <begin position="475"/>
        <end position="484"/>
    </location>
</feature>
<feature type="compositionally biased region" description="Basic and acidic residues" evidence="1">
    <location>
        <begin position="355"/>
        <end position="372"/>
    </location>
</feature>
<dbReference type="AlphaFoldDB" id="A0A2A9MF07"/>
<reference evidence="2 3" key="1">
    <citation type="submission" date="2017-09" db="EMBL/GenBank/DDBJ databases">
        <title>Genome sequencing of Besnoitia besnoiti strain Bb-Ger1.</title>
        <authorList>
            <person name="Schares G."/>
            <person name="Venepally P."/>
            <person name="Lorenzi H.A."/>
        </authorList>
    </citation>
    <scope>NUCLEOTIDE SEQUENCE [LARGE SCALE GENOMIC DNA]</scope>
    <source>
        <strain evidence="2 3">Bb-Ger1</strain>
    </source>
</reference>
<evidence type="ECO:0000313" key="3">
    <source>
        <dbReference type="Proteomes" id="UP000224006"/>
    </source>
</evidence>
<proteinExistence type="predicted"/>
<protein>
    <submittedName>
        <fullName evidence="2">Uncharacterized protein</fullName>
    </submittedName>
</protein>
<feature type="compositionally biased region" description="Basic and acidic residues" evidence="1">
    <location>
        <begin position="223"/>
        <end position="233"/>
    </location>
</feature>
<sequence>MGKNGEKVFGPFLPSEQHAGDDAEAASSPEKPPHEYPQESPEEVWDALRLHLSLLLQQAAFDLNLPMHAATAAVSAFRCVFPKYFTKEELETRPRCVARCMAACLFFAGKASDTNLKLRESVNCIEFLNWRLKNLTDPEPPAPAAANGEDMPDTEAKQTEKEKEGSGDEPPVEKSEEESSSKGEGPTEGEQTDGPPTTEAAGGDRGQKKKASGSEKGGSEANAAKELKDEKRQPRSRLRGPQSLPSFLRGYEPMGIREYWKIRQECLLEEQRLCQALGFSLELPLLHDAVLEAQLLLLFSHREVHLMWAIVNDIAATPLIDQFSVPVLIAAAAICAKKLARVFIEESEAASLAKRPNEHSGDSTGKLREVRETAPASDQAVAETAKQEQASGRKEDARYARGQGTDARAVECAKTAVGFSSCSDTREVLQRLSPLLEGSPEFWPLVEARNASALEKIGFGSQGDSPRRSPAVVDQPHKEDADKQAAIRRQQRTQLYVHLAEVCSRLLQFYGLVAKYHHE</sequence>